<reference evidence="5 6" key="1">
    <citation type="journal article" date="2019" name="Syst. Appl. Microbiol.">
        <title>Polyphasic characterization of two novel Lactobacillus spp. isolated from blown salami packages: Description of Lactobacillus halodurans sp. nov. and Lactobacillus salsicarnum sp. nov.</title>
        <authorList>
            <person name="Schuster J.A."/>
            <person name="Klingl A."/>
            <person name="Vogel R.F."/>
            <person name="Ehrmann M.A."/>
        </authorList>
    </citation>
    <scope>NUCLEOTIDE SEQUENCE [LARGE SCALE GENOMIC DNA]</scope>
    <source>
        <strain evidence="4 5">TMW 1.1920</strain>
        <strain evidence="3 6">TMW 1.2172</strain>
    </source>
</reference>
<dbReference type="AlphaFoldDB" id="A0A5P0ZLT5"/>
<proteinExistence type="predicted"/>
<evidence type="ECO:0000256" key="1">
    <source>
        <dbReference type="SAM" id="Phobius"/>
    </source>
</evidence>
<evidence type="ECO:0000259" key="2">
    <source>
        <dbReference type="Pfam" id="PF09851"/>
    </source>
</evidence>
<evidence type="ECO:0000313" key="5">
    <source>
        <dbReference type="Proteomes" id="UP000371423"/>
    </source>
</evidence>
<dbReference type="OrthoDB" id="5233at2"/>
<sequence>MHALLTNQLTHQTKQVKVGFSWTEFFFGSLSPLFRGDFKWFAILFIVNILLTSFTLGFGTLIAHIAIAFFYNQWYTKDLIEKGFRPQSESDKNILLSKQYVNNNIKPFQNSSMNNNDINSIDKLKKLLDDGAITQEEFDDKKKEILNL</sequence>
<keyword evidence="1" id="KW-0812">Transmembrane</keyword>
<feature type="transmembrane region" description="Helical" evidence="1">
    <location>
        <begin position="40"/>
        <end position="71"/>
    </location>
</feature>
<keyword evidence="5" id="KW-1185">Reference proteome</keyword>
<comment type="caution">
    <text evidence="3">The sequence shown here is derived from an EMBL/GenBank/DDBJ whole genome shotgun (WGS) entry which is preliminary data.</text>
</comment>
<evidence type="ECO:0000313" key="4">
    <source>
        <dbReference type="EMBL" id="MQS97594.1"/>
    </source>
</evidence>
<dbReference type="Pfam" id="PF09851">
    <property type="entry name" value="SHOCT"/>
    <property type="match status" value="1"/>
</dbReference>
<protein>
    <submittedName>
        <fullName evidence="3">SHOCT domain-containing protein</fullName>
    </submittedName>
</protein>
<dbReference type="Proteomes" id="UP000371423">
    <property type="component" value="Unassembled WGS sequence"/>
</dbReference>
<dbReference type="Proteomes" id="UP000414364">
    <property type="component" value="Unassembled WGS sequence"/>
</dbReference>
<keyword evidence="1" id="KW-0472">Membrane</keyword>
<dbReference type="InterPro" id="IPR018649">
    <property type="entry name" value="SHOCT"/>
</dbReference>
<accession>A0A5P0ZLT5</accession>
<dbReference type="RefSeq" id="WP_153384554.1">
    <property type="nucleotide sequence ID" value="NZ_VDFO01000021.1"/>
</dbReference>
<organism evidence="3 6">
    <name type="scientific">Companilactobacillus halodurans</name>
    <dbReference type="NCBI Taxonomy" id="2584183"/>
    <lineage>
        <taxon>Bacteria</taxon>
        <taxon>Bacillati</taxon>
        <taxon>Bacillota</taxon>
        <taxon>Bacilli</taxon>
        <taxon>Lactobacillales</taxon>
        <taxon>Lactobacillaceae</taxon>
        <taxon>Companilactobacillus</taxon>
    </lineage>
</organism>
<dbReference type="EMBL" id="VDFP01000002">
    <property type="protein sequence ID" value="MQS75142.1"/>
    <property type="molecule type" value="Genomic_DNA"/>
</dbReference>
<dbReference type="EMBL" id="VDFO01000021">
    <property type="protein sequence ID" value="MQS97594.1"/>
    <property type="molecule type" value="Genomic_DNA"/>
</dbReference>
<name>A0A5P0ZLT5_9LACO</name>
<gene>
    <name evidence="4" type="ORF">FHL05_06790</name>
    <name evidence="3" type="ORF">FHL06_01855</name>
</gene>
<feature type="domain" description="SHOCT" evidence="2">
    <location>
        <begin position="121"/>
        <end position="146"/>
    </location>
</feature>
<keyword evidence="1" id="KW-1133">Transmembrane helix</keyword>
<evidence type="ECO:0000313" key="6">
    <source>
        <dbReference type="Proteomes" id="UP000414364"/>
    </source>
</evidence>
<evidence type="ECO:0000313" key="3">
    <source>
        <dbReference type="EMBL" id="MQS75142.1"/>
    </source>
</evidence>